<dbReference type="Proteomes" id="UP001152803">
    <property type="component" value="Unassembled WGS sequence"/>
</dbReference>
<sequence>MPPSASLHFCTQTEKQPQVLLTHSSDTQLLAFVSWRFSSLDSTQTRSHTDRLLPSSISTSAVLLLRAFCCLSFGNVRKLHSTSLRRDTEPQSHRATAPASYKPWACR</sequence>
<proteinExistence type="predicted"/>
<protein>
    <submittedName>
        <fullName evidence="2">Uncharacterized protein</fullName>
    </submittedName>
</protein>
<dbReference type="AlphaFoldDB" id="A0A9Q1DV27"/>
<dbReference type="EMBL" id="JAFJMO010000003">
    <property type="protein sequence ID" value="KAJ8282281.1"/>
    <property type="molecule type" value="Genomic_DNA"/>
</dbReference>
<feature type="region of interest" description="Disordered" evidence="1">
    <location>
        <begin position="82"/>
        <end position="107"/>
    </location>
</feature>
<name>A0A9Q1DV27_CONCO</name>
<evidence type="ECO:0000256" key="1">
    <source>
        <dbReference type="SAM" id="MobiDB-lite"/>
    </source>
</evidence>
<accession>A0A9Q1DV27</accession>
<gene>
    <name evidence="2" type="ORF">COCON_G00048000</name>
</gene>
<keyword evidence="3" id="KW-1185">Reference proteome</keyword>
<evidence type="ECO:0000313" key="3">
    <source>
        <dbReference type="Proteomes" id="UP001152803"/>
    </source>
</evidence>
<comment type="caution">
    <text evidence="2">The sequence shown here is derived from an EMBL/GenBank/DDBJ whole genome shotgun (WGS) entry which is preliminary data.</text>
</comment>
<reference evidence="2" key="1">
    <citation type="journal article" date="2023" name="Science">
        <title>Genome structures resolve the early diversification of teleost fishes.</title>
        <authorList>
            <person name="Parey E."/>
            <person name="Louis A."/>
            <person name="Montfort J."/>
            <person name="Bouchez O."/>
            <person name="Roques C."/>
            <person name="Iampietro C."/>
            <person name="Lluch J."/>
            <person name="Castinel A."/>
            <person name="Donnadieu C."/>
            <person name="Desvignes T."/>
            <person name="Floi Bucao C."/>
            <person name="Jouanno E."/>
            <person name="Wen M."/>
            <person name="Mejri S."/>
            <person name="Dirks R."/>
            <person name="Jansen H."/>
            <person name="Henkel C."/>
            <person name="Chen W.J."/>
            <person name="Zahm M."/>
            <person name="Cabau C."/>
            <person name="Klopp C."/>
            <person name="Thompson A.W."/>
            <person name="Robinson-Rechavi M."/>
            <person name="Braasch I."/>
            <person name="Lecointre G."/>
            <person name="Bobe J."/>
            <person name="Postlethwait J.H."/>
            <person name="Berthelot C."/>
            <person name="Roest Crollius H."/>
            <person name="Guiguen Y."/>
        </authorList>
    </citation>
    <scope>NUCLEOTIDE SEQUENCE</scope>
    <source>
        <strain evidence="2">Concon-B</strain>
    </source>
</reference>
<organism evidence="2 3">
    <name type="scientific">Conger conger</name>
    <name type="common">Conger eel</name>
    <name type="synonym">Muraena conger</name>
    <dbReference type="NCBI Taxonomy" id="82655"/>
    <lineage>
        <taxon>Eukaryota</taxon>
        <taxon>Metazoa</taxon>
        <taxon>Chordata</taxon>
        <taxon>Craniata</taxon>
        <taxon>Vertebrata</taxon>
        <taxon>Euteleostomi</taxon>
        <taxon>Actinopterygii</taxon>
        <taxon>Neopterygii</taxon>
        <taxon>Teleostei</taxon>
        <taxon>Anguilliformes</taxon>
        <taxon>Congridae</taxon>
        <taxon>Conger</taxon>
    </lineage>
</organism>
<evidence type="ECO:0000313" key="2">
    <source>
        <dbReference type="EMBL" id="KAJ8282281.1"/>
    </source>
</evidence>